<name>A0A6B0GUG7_9EURY</name>
<evidence type="ECO:0000256" key="1">
    <source>
        <dbReference type="SAM" id="MobiDB-lite"/>
    </source>
</evidence>
<gene>
    <name evidence="3" type="ORF">GQS65_17385</name>
</gene>
<keyword evidence="2" id="KW-0812">Transmembrane</keyword>
<proteinExistence type="predicted"/>
<accession>A0A6B0GUG7</accession>
<keyword evidence="2" id="KW-1133">Transmembrane helix</keyword>
<organism evidence="3 4">
    <name type="scientific">Halomarina oriensis</name>
    <dbReference type="NCBI Taxonomy" id="671145"/>
    <lineage>
        <taxon>Archaea</taxon>
        <taxon>Methanobacteriati</taxon>
        <taxon>Methanobacteriota</taxon>
        <taxon>Stenosarchaea group</taxon>
        <taxon>Halobacteria</taxon>
        <taxon>Halobacteriales</taxon>
        <taxon>Natronomonadaceae</taxon>
        <taxon>Halomarina</taxon>
    </lineage>
</organism>
<keyword evidence="4" id="KW-1185">Reference proteome</keyword>
<dbReference type="RefSeq" id="WP_158205897.1">
    <property type="nucleotide sequence ID" value="NZ_WSZK01000033.1"/>
</dbReference>
<dbReference type="EMBL" id="WSZK01000033">
    <property type="protein sequence ID" value="MWG36233.1"/>
    <property type="molecule type" value="Genomic_DNA"/>
</dbReference>
<dbReference type="Proteomes" id="UP000451471">
    <property type="component" value="Unassembled WGS sequence"/>
</dbReference>
<comment type="caution">
    <text evidence="3">The sequence shown here is derived from an EMBL/GenBank/DDBJ whole genome shotgun (WGS) entry which is preliminary data.</text>
</comment>
<reference evidence="3 4" key="1">
    <citation type="submission" date="2019-12" db="EMBL/GenBank/DDBJ databases">
        <title>Halocatena pleomorpha gen. nov. sp. nov., an extremely halophilic archaeon of family Halobacteriaceae isolated from saltpan soil.</title>
        <authorList>
            <person name="Pal Y."/>
            <person name="Verma A."/>
            <person name="Krishnamurthi S."/>
            <person name="Kumar P."/>
        </authorList>
    </citation>
    <scope>NUCLEOTIDE SEQUENCE [LARGE SCALE GENOMIC DNA]</scope>
    <source>
        <strain evidence="3 4">JCM 16495</strain>
    </source>
</reference>
<dbReference type="AlphaFoldDB" id="A0A6B0GUG7"/>
<protein>
    <submittedName>
        <fullName evidence="3">Uncharacterized protein</fullName>
    </submittedName>
</protein>
<feature type="region of interest" description="Disordered" evidence="1">
    <location>
        <begin position="79"/>
        <end position="99"/>
    </location>
</feature>
<evidence type="ECO:0000313" key="4">
    <source>
        <dbReference type="Proteomes" id="UP000451471"/>
    </source>
</evidence>
<keyword evidence="2" id="KW-0472">Membrane</keyword>
<evidence type="ECO:0000313" key="3">
    <source>
        <dbReference type="EMBL" id="MWG36233.1"/>
    </source>
</evidence>
<sequence length="99" mass="10209">MSQLLIIGGLFVVCLAIGLLLFRRSPGHARRAGALSATMQNLSGILVGGIMLITGILPLMVIGMAIATWSVFLALGNSSNAKQAGGTDLRATASNWGDK</sequence>
<evidence type="ECO:0000256" key="2">
    <source>
        <dbReference type="SAM" id="Phobius"/>
    </source>
</evidence>
<feature type="transmembrane region" description="Helical" evidence="2">
    <location>
        <begin position="45"/>
        <end position="75"/>
    </location>
</feature>